<proteinExistence type="predicted"/>
<evidence type="ECO:0000259" key="4">
    <source>
        <dbReference type="Pfam" id="PF03781"/>
    </source>
</evidence>
<accession>A0ABV7G6G7</accession>
<dbReference type="PANTHER" id="PTHR23150:SF36">
    <property type="entry name" value="HERCYNINE OXYGENASE"/>
    <property type="match status" value="1"/>
</dbReference>
<evidence type="ECO:0000313" key="6">
    <source>
        <dbReference type="EMBL" id="MFC3126592.1"/>
    </source>
</evidence>
<dbReference type="InterPro" id="IPR051043">
    <property type="entry name" value="Sulfatase_Mod_Factor_Kinase"/>
</dbReference>
<dbReference type="InterPro" id="IPR017806">
    <property type="entry name" value="EgtB"/>
</dbReference>
<dbReference type="Pfam" id="PF12867">
    <property type="entry name" value="DinB_2"/>
    <property type="match status" value="1"/>
</dbReference>
<keyword evidence="7" id="KW-1185">Reference proteome</keyword>
<evidence type="ECO:0000256" key="3">
    <source>
        <dbReference type="ARBA" id="ARBA00037882"/>
    </source>
</evidence>
<evidence type="ECO:0000256" key="2">
    <source>
        <dbReference type="ARBA" id="ARBA00023004"/>
    </source>
</evidence>
<feature type="domain" description="Sulfatase-modifying factor enzyme-like" evidence="4">
    <location>
        <begin position="189"/>
        <end position="318"/>
    </location>
</feature>
<keyword evidence="1" id="KW-0560">Oxidoreductase</keyword>
<dbReference type="SUPFAM" id="SSF56436">
    <property type="entry name" value="C-type lectin-like"/>
    <property type="match status" value="1"/>
</dbReference>
<dbReference type="PANTHER" id="PTHR23150">
    <property type="entry name" value="SULFATASE MODIFYING FACTOR 1, 2"/>
    <property type="match status" value="1"/>
</dbReference>
<feature type="domain" description="Sulfatase-modifying factor enzyme-like" evidence="4">
    <location>
        <begin position="321"/>
        <end position="398"/>
    </location>
</feature>
<reference evidence="7" key="1">
    <citation type="journal article" date="2019" name="Int. J. Syst. Evol. Microbiol.">
        <title>The Global Catalogue of Microorganisms (GCM) 10K type strain sequencing project: providing services to taxonomists for standard genome sequencing and annotation.</title>
        <authorList>
            <consortium name="The Broad Institute Genomics Platform"/>
            <consortium name="The Broad Institute Genome Sequencing Center for Infectious Disease"/>
            <person name="Wu L."/>
            <person name="Ma J."/>
        </authorList>
    </citation>
    <scope>NUCLEOTIDE SEQUENCE [LARGE SCALE GENOMIC DNA]</scope>
    <source>
        <strain evidence="7">KCTC 52094</strain>
    </source>
</reference>
<gene>
    <name evidence="6" type="primary">egtB</name>
    <name evidence="6" type="ORF">ACFOD4_16125</name>
</gene>
<dbReference type="InterPro" id="IPR005532">
    <property type="entry name" value="SUMF_dom"/>
</dbReference>
<dbReference type="NCBIfam" id="TIGR03440">
    <property type="entry name" value="egtB_TIGR03440"/>
    <property type="match status" value="1"/>
</dbReference>
<dbReference type="RefSeq" id="WP_379598020.1">
    <property type="nucleotide sequence ID" value="NZ_JBHRTN010000018.1"/>
</dbReference>
<dbReference type="EMBL" id="JBHRTN010000018">
    <property type="protein sequence ID" value="MFC3126592.1"/>
    <property type="molecule type" value="Genomic_DNA"/>
</dbReference>
<evidence type="ECO:0000313" key="7">
    <source>
        <dbReference type="Proteomes" id="UP001595593"/>
    </source>
</evidence>
<organism evidence="6 7">
    <name type="scientific">Teichococcus globiformis</name>
    <dbReference type="NCBI Taxonomy" id="2307229"/>
    <lineage>
        <taxon>Bacteria</taxon>
        <taxon>Pseudomonadati</taxon>
        <taxon>Pseudomonadota</taxon>
        <taxon>Alphaproteobacteria</taxon>
        <taxon>Acetobacterales</taxon>
        <taxon>Roseomonadaceae</taxon>
        <taxon>Roseomonas</taxon>
    </lineage>
</organism>
<comment type="pathway">
    <text evidence="3">Amino-acid biosynthesis; ergothioneine biosynthesis.</text>
</comment>
<dbReference type="Proteomes" id="UP001595593">
    <property type="component" value="Unassembled WGS sequence"/>
</dbReference>
<keyword evidence="2" id="KW-0408">Iron</keyword>
<evidence type="ECO:0000259" key="5">
    <source>
        <dbReference type="Pfam" id="PF12867"/>
    </source>
</evidence>
<dbReference type="InterPro" id="IPR016187">
    <property type="entry name" value="CTDL_fold"/>
</dbReference>
<name>A0ABV7G6G7_9PROT</name>
<protein>
    <submittedName>
        <fullName evidence="6">Ergothioneine biosynthesis protein EgtB</fullName>
    </submittedName>
</protein>
<evidence type="ECO:0000256" key="1">
    <source>
        <dbReference type="ARBA" id="ARBA00023002"/>
    </source>
</evidence>
<dbReference type="Pfam" id="PF03781">
    <property type="entry name" value="FGE-sulfatase"/>
    <property type="match status" value="2"/>
</dbReference>
<comment type="caution">
    <text evidence="6">The sequence shown here is derived from an EMBL/GenBank/DDBJ whole genome shotgun (WGS) entry which is preliminary data.</text>
</comment>
<dbReference type="Gene3D" id="3.90.1580.10">
    <property type="entry name" value="paralog of FGE (formylglycine-generating enzyme)"/>
    <property type="match status" value="2"/>
</dbReference>
<feature type="domain" description="DinB-like" evidence="5">
    <location>
        <begin position="19"/>
        <end position="151"/>
    </location>
</feature>
<dbReference type="InterPro" id="IPR042095">
    <property type="entry name" value="SUMF_sf"/>
</dbReference>
<dbReference type="InterPro" id="IPR024775">
    <property type="entry name" value="DinB-like"/>
</dbReference>
<sequence length="401" mass="44852">MHDVNTVVASQATALLARFRAVRAATEALSARLGPEEQVVQSMPDASPVKWHRAHTTWFFETFVLRRYASGYGIFDERFPFLFNSYYEAAGPRNARFKRGLTTRPSVAEVGAYRAHVDAAMTGFLGTAELGPEVAELVELGLQHEQQHQELLVTDMLHALWENPLLPAWDIEWHEPVSATGPARFLDGPEGVVEIGHSGPGFAFDSETPRHKAFLAPFRIADRLVTNGEWLDFMEDGGYRTATLWMSDGWATASAAGWEAPLYWSRHQDGWKQFTPAGEHAVNPALPVRHISWYEADAFARWSGRRLPTEQEFEAAAALPGFHDATGVAWQWTGSAYRPYPGFRAWPGAVGEYNGKFMVGQMILRGGSLATPEGHARATYRNFFAPDKRWQFTGLRLAEDK</sequence>